<feature type="compositionally biased region" description="Low complexity" evidence="1">
    <location>
        <begin position="401"/>
        <end position="416"/>
    </location>
</feature>
<feature type="compositionally biased region" description="Low complexity" evidence="1">
    <location>
        <begin position="125"/>
        <end position="144"/>
    </location>
</feature>
<feature type="transmembrane region" description="Helical" evidence="2">
    <location>
        <begin position="293"/>
        <end position="313"/>
    </location>
</feature>
<name>A0ABV4IYJ3_9ACTN</name>
<reference evidence="3 4" key="1">
    <citation type="journal article" date="2021" name="Res Sq">
        <title>Streptomyces Pimoensis sp. nov., Isolated From the Taklimakan Desert in Xinjiang, China.</title>
        <authorList>
            <person name="Zhang P."/>
            <person name="Luo X."/>
            <person name="Luo X."/>
            <person name="Liu Z."/>
            <person name="Xia Z."/>
            <person name="Wan C."/>
            <person name="zhang L."/>
        </authorList>
    </citation>
    <scope>NUCLEOTIDE SEQUENCE [LARGE SCALE GENOMIC DNA]</scope>
    <source>
        <strain evidence="3 4">TRM75549</strain>
    </source>
</reference>
<keyword evidence="4" id="KW-1185">Reference proteome</keyword>
<evidence type="ECO:0008006" key="5">
    <source>
        <dbReference type="Google" id="ProtNLM"/>
    </source>
</evidence>
<feature type="compositionally biased region" description="Low complexity" evidence="1">
    <location>
        <begin position="96"/>
        <end position="112"/>
    </location>
</feature>
<keyword evidence="2" id="KW-1133">Transmembrane helix</keyword>
<feature type="region of interest" description="Disordered" evidence="1">
    <location>
        <begin position="1"/>
        <end position="244"/>
    </location>
</feature>
<evidence type="ECO:0000313" key="3">
    <source>
        <dbReference type="EMBL" id="MEZ3178376.1"/>
    </source>
</evidence>
<dbReference type="EMBL" id="JAHWZY010000004">
    <property type="protein sequence ID" value="MEZ3178376.1"/>
    <property type="molecule type" value="Genomic_DNA"/>
</dbReference>
<feature type="compositionally biased region" description="Low complexity" evidence="1">
    <location>
        <begin position="176"/>
        <end position="194"/>
    </location>
</feature>
<dbReference type="RefSeq" id="WP_371236527.1">
    <property type="nucleotide sequence ID" value="NZ_JAHWZY010000004.1"/>
</dbReference>
<evidence type="ECO:0000313" key="4">
    <source>
        <dbReference type="Proteomes" id="UP001567537"/>
    </source>
</evidence>
<dbReference type="Proteomes" id="UP001567537">
    <property type="component" value="Unassembled WGS sequence"/>
</dbReference>
<protein>
    <recommendedName>
        <fullName evidence="5">Translation initiation factor IF-2</fullName>
    </recommendedName>
</protein>
<feature type="compositionally biased region" description="Polar residues" evidence="1">
    <location>
        <begin position="464"/>
        <end position="474"/>
    </location>
</feature>
<proteinExistence type="predicted"/>
<feature type="compositionally biased region" description="Low complexity" evidence="1">
    <location>
        <begin position="432"/>
        <end position="456"/>
    </location>
</feature>
<feature type="region of interest" description="Disordered" evidence="1">
    <location>
        <begin position="320"/>
        <end position="482"/>
    </location>
</feature>
<evidence type="ECO:0000256" key="1">
    <source>
        <dbReference type="SAM" id="MobiDB-lite"/>
    </source>
</evidence>
<feature type="compositionally biased region" description="Low complexity" evidence="1">
    <location>
        <begin position="351"/>
        <end position="376"/>
    </location>
</feature>
<gene>
    <name evidence="3" type="ORF">KYY02_06555</name>
</gene>
<comment type="caution">
    <text evidence="3">The sequence shown here is derived from an EMBL/GenBank/DDBJ whole genome shotgun (WGS) entry which is preliminary data.</text>
</comment>
<evidence type="ECO:0000256" key="2">
    <source>
        <dbReference type="SAM" id="Phobius"/>
    </source>
</evidence>
<sequence length="482" mass="47297">MEKWREDAQPGRPEGASAFRRNAEDEDLRETGVLPLGEKPAGPGAEARGAGFGAGSLGDRRTRLGVSPGDDRTQVLPDAAHRAGPPARPGPGDGGTRAPAAPGRTAPSGSPADGPWDTERTTALRIPRQPGGAPGARTAGAPSRTGGARPSDDLGAAGPAPAHGYPSSESGTAVLPSVPGGSPSGPGTAVLPPVSAGPPSGPGAPAAFLRPSSGPDAPTTSRVPVRDPWREEADGSAAAAHDPHEVTVQLDSVQIGEGLELRRAPGRAARAQDAAGPVFVDESGRRVRLYRRIGLAVGVACAGYAVVMVATLLSGNSDAPWMPVPGQEDKPAGQVETTPQPEETGAAPGSGTSPAPDDTPTTGAPTLPAPGATAPAAGGGAGTADQPEAADPTPAATGRNTTEPAAEATTTPPDDTVSTAPAVPPVSEEPDPATTAPTGGEAGGPDDLAGAPADQPVVAADGSAAQQEPSTTPAAPSPENVL</sequence>
<organism evidence="3 4">
    <name type="scientific">Streptomyces pimonensis</name>
    <dbReference type="NCBI Taxonomy" id="2860288"/>
    <lineage>
        <taxon>Bacteria</taxon>
        <taxon>Bacillati</taxon>
        <taxon>Actinomycetota</taxon>
        <taxon>Actinomycetes</taxon>
        <taxon>Kitasatosporales</taxon>
        <taxon>Streptomycetaceae</taxon>
        <taxon>Streptomyces</taxon>
    </lineage>
</organism>
<feature type="compositionally biased region" description="Low complexity" evidence="1">
    <location>
        <begin position="37"/>
        <end position="49"/>
    </location>
</feature>
<keyword evidence="2" id="KW-0812">Transmembrane</keyword>
<feature type="compositionally biased region" description="Basic and acidic residues" evidence="1">
    <location>
        <begin position="224"/>
        <end position="233"/>
    </location>
</feature>
<keyword evidence="2" id="KW-0472">Membrane</keyword>
<accession>A0ABV4IYJ3</accession>